<protein>
    <recommendedName>
        <fullName evidence="1">Rab-GAP TBC domain-containing protein</fullName>
    </recommendedName>
</protein>
<dbReference type="PANTHER" id="PTHR13399">
    <property type="entry name" value="TRANSLOCON-ASSOCIATED PROTEIN TRAP , GAMMA SUBUNIT"/>
    <property type="match status" value="1"/>
</dbReference>
<dbReference type="PROSITE" id="PS50086">
    <property type="entry name" value="TBC_RABGAP"/>
    <property type="match status" value="1"/>
</dbReference>
<organism evidence="2 3">
    <name type="scientific">Spodoptera exigua</name>
    <name type="common">Beet armyworm</name>
    <name type="synonym">Noctua fulgens</name>
    <dbReference type="NCBI Taxonomy" id="7107"/>
    <lineage>
        <taxon>Eukaryota</taxon>
        <taxon>Metazoa</taxon>
        <taxon>Ecdysozoa</taxon>
        <taxon>Arthropoda</taxon>
        <taxon>Hexapoda</taxon>
        <taxon>Insecta</taxon>
        <taxon>Pterygota</taxon>
        <taxon>Neoptera</taxon>
        <taxon>Endopterygota</taxon>
        <taxon>Lepidoptera</taxon>
        <taxon>Glossata</taxon>
        <taxon>Ditrysia</taxon>
        <taxon>Noctuoidea</taxon>
        <taxon>Noctuidae</taxon>
        <taxon>Amphipyrinae</taxon>
        <taxon>Spodoptera</taxon>
    </lineage>
</organism>
<dbReference type="InterPro" id="IPR035969">
    <property type="entry name" value="Rab-GAP_TBC_sf"/>
</dbReference>
<dbReference type="InterPro" id="IPR000195">
    <property type="entry name" value="Rab-GAP-TBC_dom"/>
</dbReference>
<dbReference type="SUPFAM" id="SSF47923">
    <property type="entry name" value="Ypt/Rab-GAP domain of gyp1p"/>
    <property type="match status" value="1"/>
</dbReference>
<dbReference type="Pfam" id="PF00566">
    <property type="entry name" value="RabGAP-TBC"/>
    <property type="match status" value="1"/>
</dbReference>
<accession>A0A922M321</accession>
<proteinExistence type="predicted"/>
<evidence type="ECO:0000259" key="1">
    <source>
        <dbReference type="PROSITE" id="PS50086"/>
    </source>
</evidence>
<evidence type="ECO:0000313" key="3">
    <source>
        <dbReference type="Proteomes" id="UP000814243"/>
    </source>
</evidence>
<reference evidence="2" key="1">
    <citation type="journal article" date="2021" name="G3 (Bethesda)">
        <title>Genome and transcriptome analysis of the beet armyworm Spodoptera exigua reveals targets for pest control. .</title>
        <authorList>
            <person name="Simon S."/>
            <person name="Breeschoten T."/>
            <person name="Jansen H.J."/>
            <person name="Dirks R.P."/>
            <person name="Schranz M.E."/>
            <person name="Ros V.I.D."/>
        </authorList>
    </citation>
    <scope>NUCLEOTIDE SEQUENCE</scope>
    <source>
        <strain evidence="2">TB_SE_WUR_2020</strain>
    </source>
</reference>
<dbReference type="Proteomes" id="UP000814243">
    <property type="component" value="Unassembled WGS sequence"/>
</dbReference>
<dbReference type="PANTHER" id="PTHR13399:SF2">
    <property type="entry name" value="TRANSLOCON-ASSOCIATED PROTEIN SUBUNIT GAMMA"/>
    <property type="match status" value="1"/>
</dbReference>
<gene>
    <name evidence="2" type="ORF">HF086_007519</name>
</gene>
<dbReference type="EMBL" id="JACEFF010000880">
    <property type="protein sequence ID" value="KAH9629034.1"/>
    <property type="molecule type" value="Genomic_DNA"/>
</dbReference>
<dbReference type="Gene3D" id="1.10.472.80">
    <property type="entry name" value="Ypt/Rab-GAP domain of gyp1p, domain 3"/>
    <property type="match status" value="1"/>
</dbReference>
<evidence type="ECO:0000313" key="2">
    <source>
        <dbReference type="EMBL" id="KAH9629034.1"/>
    </source>
</evidence>
<dbReference type="SMART" id="SM00164">
    <property type="entry name" value="TBC"/>
    <property type="match status" value="1"/>
</dbReference>
<dbReference type="AlphaFoldDB" id="A0A922M321"/>
<sequence length="422" mass="47892">MQTISVQQPINLKVVRFELDFSDLVNEKSSPVRRKSKKIKVPKINNKKLSAIPPPPLLKNTSQKRGVKDLVEDLLDELYSKQRDWSGQSAIDCSQSTSASFTSCQSNCGEKTEAIERSYLEALDIKELWEQKVEWEERLQATGERLAKCVRIRDRLRRQQNRICAAFTVLLRHITGESGARFGVTPGGGEGPGEGGYAEWLHAMRLVARLPAGVPQHFRRKLWLTLAERHLTARRIDWPSAERACFRGTAQPDDTELGAQILKIQRGCVNLLFSLKHYILLGFTSYRMLSVLRGRRSGKPSDATKGALGICEVMIYLVEAVLPEGYFADDLRGLSADMAAFRDLLRLRLPRLAQHMDHLQRISDGGGVEPPLPDVFTMQWFLTLYATWLPREFLLRIWDLVLLDGNEVLLLTALAIWDMLQE</sequence>
<name>A0A922M321_SPOEX</name>
<dbReference type="GO" id="GO:0005783">
    <property type="term" value="C:endoplasmic reticulum"/>
    <property type="evidence" value="ECO:0007669"/>
    <property type="project" value="TreeGrafter"/>
</dbReference>
<comment type="caution">
    <text evidence="2">The sequence shown here is derived from an EMBL/GenBank/DDBJ whole genome shotgun (WGS) entry which is preliminary data.</text>
</comment>
<feature type="domain" description="Rab-GAP TBC" evidence="1">
    <location>
        <begin position="213"/>
        <end position="405"/>
    </location>
</feature>